<organism evidence="3 4">
    <name type="scientific">Paracoccus aurantiacus</name>
    <dbReference type="NCBI Taxonomy" id="2599412"/>
    <lineage>
        <taxon>Bacteria</taxon>
        <taxon>Pseudomonadati</taxon>
        <taxon>Pseudomonadota</taxon>
        <taxon>Alphaproteobacteria</taxon>
        <taxon>Rhodobacterales</taxon>
        <taxon>Paracoccaceae</taxon>
        <taxon>Paracoccus</taxon>
    </lineage>
</organism>
<evidence type="ECO:0000256" key="1">
    <source>
        <dbReference type="ARBA" id="ARBA00006738"/>
    </source>
</evidence>
<proteinExistence type="inferred from homology"/>
<dbReference type="InterPro" id="IPR011856">
    <property type="entry name" value="tRNA_endonuc-like_dom_sf"/>
</dbReference>
<feature type="region of interest" description="Disordered" evidence="2">
    <location>
        <begin position="18"/>
        <end position="37"/>
    </location>
</feature>
<dbReference type="Pfam" id="PF02021">
    <property type="entry name" value="UPF0102"/>
    <property type="match status" value="1"/>
</dbReference>
<protein>
    <submittedName>
        <fullName evidence="3">Uncharacterized protein</fullName>
    </submittedName>
</protein>
<evidence type="ECO:0000313" key="3">
    <source>
        <dbReference type="EMBL" id="TXB69229.1"/>
    </source>
</evidence>
<dbReference type="PANTHER" id="PTHR34039:SF1">
    <property type="entry name" value="UPF0102 PROTEIN YRAN"/>
    <property type="match status" value="1"/>
</dbReference>
<dbReference type="Proteomes" id="UP000321562">
    <property type="component" value="Unassembled WGS sequence"/>
</dbReference>
<dbReference type="PANTHER" id="PTHR34039">
    <property type="entry name" value="UPF0102 PROTEIN YRAN"/>
    <property type="match status" value="1"/>
</dbReference>
<dbReference type="Gene3D" id="3.40.1350.10">
    <property type="match status" value="1"/>
</dbReference>
<dbReference type="InterPro" id="IPR003509">
    <property type="entry name" value="UPF0102_YraN-like"/>
</dbReference>
<dbReference type="SUPFAM" id="SSF52980">
    <property type="entry name" value="Restriction endonuclease-like"/>
    <property type="match status" value="1"/>
</dbReference>
<comment type="caution">
    <text evidence="3">The sequence shown here is derived from an EMBL/GenBank/DDBJ whole genome shotgun (WGS) entry which is preliminary data.</text>
</comment>
<dbReference type="InterPro" id="IPR011335">
    <property type="entry name" value="Restrct_endonuc-II-like"/>
</dbReference>
<evidence type="ECO:0000256" key="2">
    <source>
        <dbReference type="SAM" id="MobiDB-lite"/>
    </source>
</evidence>
<dbReference type="RefSeq" id="WP_147097826.1">
    <property type="nucleotide sequence ID" value="NZ_JBHUFH010000011.1"/>
</dbReference>
<name>A0A5C6S444_9RHOB</name>
<gene>
    <name evidence="3" type="ORF">FQV27_09700</name>
</gene>
<accession>A0A5C6S444</accession>
<dbReference type="GO" id="GO:0003676">
    <property type="term" value="F:nucleic acid binding"/>
    <property type="evidence" value="ECO:0007669"/>
    <property type="project" value="InterPro"/>
</dbReference>
<dbReference type="AlphaFoldDB" id="A0A5C6S444"/>
<keyword evidence="4" id="KW-1185">Reference proteome</keyword>
<dbReference type="EMBL" id="VOPL01000003">
    <property type="protein sequence ID" value="TXB69229.1"/>
    <property type="molecule type" value="Genomic_DNA"/>
</dbReference>
<reference evidence="3 4" key="1">
    <citation type="submission" date="2019-08" db="EMBL/GenBank/DDBJ databases">
        <authorList>
            <person name="Ye J."/>
        </authorList>
    </citation>
    <scope>NUCLEOTIDE SEQUENCE [LARGE SCALE GENOMIC DNA]</scope>
    <source>
        <strain evidence="3 4">TK008</strain>
    </source>
</reference>
<comment type="similarity">
    <text evidence="1">Belongs to the UPF0102 family.</text>
</comment>
<dbReference type="OrthoDB" id="9812968at2"/>
<evidence type="ECO:0000313" key="4">
    <source>
        <dbReference type="Proteomes" id="UP000321562"/>
    </source>
</evidence>
<sequence length="152" mass="17014">MQLCFDFDRVEAVPVVPPGQRSSVPPRKVSSSRRARGKTAYDAGRIAEGTVSDRYLRRGYDLIQTRWRGKSGEVDLILRKDSTYIFVEVKASKDFSRAAARINRAQMNRICHAAIEFCGGLPSGLQTDMRLDAALVDQFGRVEIIENAFGMD</sequence>